<protein>
    <recommendedName>
        <fullName evidence="4">CCT domain-containing protein</fullName>
    </recommendedName>
</protein>
<dbReference type="Proteomes" id="UP000054937">
    <property type="component" value="Unassembled WGS sequence"/>
</dbReference>
<sequence length="496" mass="57642">MYPSSPQRGKMEIENEVFEKRRKISGSEISDSSFPSNFYGQASFNESGPDGFKTQFNQLNLSDSPKQQYVAIPTKKESYEKLPSIIQLQQIINNKDKITQFDDFKNLNNNLSQSQLQQHQNSTQNGNLGGHRVIKPKQIKNESTRNSSRESQNIENIAGKQNNQIGATQQNITYQNNINNNNNNNNNNINISNIFNNNQNQINQKDVQQQNSLFNFILPSIFQTPLNFESIIQETEIITNQNKNVNLDPQSVMQMMEAKRLMTKLGFNFDNFYNQKFNLEDVNLNENLNQKTQINLNSQNLFKKCEENQNDKNMLNNKNSNNYNIKSNQNFHNISGNNNSFNFNQSLESLGGSFNFNQNLSNLSGYSNSLSNNSSIQNPSFVSGEKMIGNLTENERRDKVEKYLEKKKQRKWKNIRYKVRQNLADNRQRQQGRFVKSNNPRFNIDIYDKNLMKSINKDLLKTSDILENHSCPPQVLKQQLQQQHKDENKQPNKQKY</sequence>
<evidence type="ECO:0000259" key="4">
    <source>
        <dbReference type="PROSITE" id="PS51017"/>
    </source>
</evidence>
<feature type="region of interest" description="Disordered" evidence="3">
    <location>
        <begin position="476"/>
        <end position="496"/>
    </location>
</feature>
<keyword evidence="6" id="KW-1185">Reference proteome</keyword>
<evidence type="ECO:0000256" key="2">
    <source>
        <dbReference type="ARBA" id="ARBA00023242"/>
    </source>
</evidence>
<feature type="compositionally biased region" description="Polar residues" evidence="3">
    <location>
        <begin position="27"/>
        <end position="46"/>
    </location>
</feature>
<dbReference type="AlphaFoldDB" id="A0A0V0Q7G6"/>
<reference evidence="5 6" key="1">
    <citation type="journal article" date="2015" name="Sci. Rep.">
        <title>Genome of the facultative scuticociliatosis pathogen Pseudocohnilembus persalinus provides insight into its virulence through horizontal gene transfer.</title>
        <authorList>
            <person name="Xiong J."/>
            <person name="Wang G."/>
            <person name="Cheng J."/>
            <person name="Tian M."/>
            <person name="Pan X."/>
            <person name="Warren A."/>
            <person name="Jiang C."/>
            <person name="Yuan D."/>
            <person name="Miao W."/>
        </authorList>
    </citation>
    <scope>NUCLEOTIDE SEQUENCE [LARGE SCALE GENOMIC DNA]</scope>
    <source>
        <strain evidence="5">36N120E</strain>
    </source>
</reference>
<comment type="caution">
    <text evidence="5">The sequence shown here is derived from an EMBL/GenBank/DDBJ whole genome shotgun (WGS) entry which is preliminary data.</text>
</comment>
<evidence type="ECO:0000313" key="6">
    <source>
        <dbReference type="Proteomes" id="UP000054937"/>
    </source>
</evidence>
<dbReference type="GO" id="GO:0005634">
    <property type="term" value="C:nucleus"/>
    <property type="evidence" value="ECO:0007669"/>
    <property type="project" value="UniProtKB-SubCell"/>
</dbReference>
<evidence type="ECO:0000313" key="5">
    <source>
        <dbReference type="EMBL" id="KRW98185.1"/>
    </source>
</evidence>
<feature type="domain" description="CCT" evidence="4">
    <location>
        <begin position="396"/>
        <end position="437"/>
    </location>
</feature>
<dbReference type="OrthoDB" id="153872at2759"/>
<name>A0A0V0Q7G6_PSEPJ</name>
<comment type="subcellular location">
    <subcellularLocation>
        <location evidence="1">Nucleus</location>
    </subcellularLocation>
</comment>
<dbReference type="Pfam" id="PF06203">
    <property type="entry name" value="CCT"/>
    <property type="match status" value="1"/>
</dbReference>
<dbReference type="EMBL" id="LDAU01000267">
    <property type="protein sequence ID" value="KRW98185.1"/>
    <property type="molecule type" value="Genomic_DNA"/>
</dbReference>
<feature type="compositionally biased region" description="Low complexity" evidence="3">
    <location>
        <begin position="115"/>
        <end position="125"/>
    </location>
</feature>
<evidence type="ECO:0000256" key="1">
    <source>
        <dbReference type="ARBA" id="ARBA00004123"/>
    </source>
</evidence>
<evidence type="ECO:0000256" key="3">
    <source>
        <dbReference type="SAM" id="MobiDB-lite"/>
    </source>
</evidence>
<proteinExistence type="predicted"/>
<feature type="region of interest" description="Disordered" evidence="3">
    <location>
        <begin position="115"/>
        <end position="152"/>
    </location>
</feature>
<dbReference type="InterPro" id="IPR010402">
    <property type="entry name" value="CCT_domain"/>
</dbReference>
<dbReference type="InParanoid" id="A0A0V0Q7G6"/>
<dbReference type="PANTHER" id="PTHR31319:SF77">
    <property type="entry name" value="ZINC FINGER PROTEIN CONSTANS-LIKE 4"/>
    <property type="match status" value="1"/>
</dbReference>
<dbReference type="InterPro" id="IPR045281">
    <property type="entry name" value="CONSTANS-like"/>
</dbReference>
<feature type="region of interest" description="Disordered" evidence="3">
    <location>
        <begin position="24"/>
        <end position="54"/>
    </location>
</feature>
<dbReference type="OMA" id="CEENQND"/>
<dbReference type="PROSITE" id="PS51017">
    <property type="entry name" value="CCT"/>
    <property type="match status" value="1"/>
</dbReference>
<keyword evidence="2" id="KW-0539">Nucleus</keyword>
<organism evidence="5 6">
    <name type="scientific">Pseudocohnilembus persalinus</name>
    <name type="common">Ciliate</name>
    <dbReference type="NCBI Taxonomy" id="266149"/>
    <lineage>
        <taxon>Eukaryota</taxon>
        <taxon>Sar</taxon>
        <taxon>Alveolata</taxon>
        <taxon>Ciliophora</taxon>
        <taxon>Intramacronucleata</taxon>
        <taxon>Oligohymenophorea</taxon>
        <taxon>Scuticociliatia</taxon>
        <taxon>Philasterida</taxon>
        <taxon>Pseudocohnilembidae</taxon>
        <taxon>Pseudocohnilembus</taxon>
    </lineage>
</organism>
<dbReference type="PANTHER" id="PTHR31319">
    <property type="entry name" value="ZINC FINGER PROTEIN CONSTANS-LIKE 4"/>
    <property type="match status" value="1"/>
</dbReference>
<accession>A0A0V0Q7G6</accession>
<gene>
    <name evidence="5" type="ORF">PPERSA_02163</name>
</gene>